<dbReference type="Proteomes" id="UP000053573">
    <property type="component" value="Unassembled WGS sequence"/>
</dbReference>
<proteinExistence type="predicted"/>
<keyword evidence="2" id="KW-1185">Reference proteome</keyword>
<accession>A0A0H1BPC0</accession>
<organism evidence="1 2">
    <name type="scientific">Blastomyces silverae</name>
    <dbReference type="NCBI Taxonomy" id="2060906"/>
    <lineage>
        <taxon>Eukaryota</taxon>
        <taxon>Fungi</taxon>
        <taxon>Dikarya</taxon>
        <taxon>Ascomycota</taxon>
        <taxon>Pezizomycotina</taxon>
        <taxon>Eurotiomycetes</taxon>
        <taxon>Eurotiomycetidae</taxon>
        <taxon>Onygenales</taxon>
        <taxon>Ajellomycetaceae</taxon>
        <taxon>Blastomyces</taxon>
    </lineage>
</organism>
<comment type="caution">
    <text evidence="1">The sequence shown here is derived from an EMBL/GenBank/DDBJ whole genome shotgun (WGS) entry which is preliminary data.</text>
</comment>
<dbReference type="EMBL" id="LDEV01000385">
    <property type="protein sequence ID" value="KLJ13369.1"/>
    <property type="molecule type" value="Genomic_DNA"/>
</dbReference>
<name>A0A0H1BPC0_9EURO</name>
<evidence type="ECO:0000313" key="1">
    <source>
        <dbReference type="EMBL" id="KLJ13369.1"/>
    </source>
</evidence>
<protein>
    <submittedName>
        <fullName evidence="1">Uncharacterized protein</fullName>
    </submittedName>
</protein>
<evidence type="ECO:0000313" key="2">
    <source>
        <dbReference type="Proteomes" id="UP000053573"/>
    </source>
</evidence>
<sequence length="54" mass="5976">MTVTAAALTAEAHAGIEMTGKDINQLRDTPQHPEDATRALQHPLLQLQRKSRRS</sequence>
<reference evidence="2" key="1">
    <citation type="journal article" date="2015" name="PLoS Genet.">
        <title>The dynamic genome and transcriptome of the human fungal pathogen Blastomyces and close relative Emmonsia.</title>
        <authorList>
            <person name="Munoz J.F."/>
            <person name="Gauthier G.M."/>
            <person name="Desjardins C.A."/>
            <person name="Gallo J.E."/>
            <person name="Holder J."/>
            <person name="Sullivan T.D."/>
            <person name="Marty A.J."/>
            <person name="Carmen J.C."/>
            <person name="Chen Z."/>
            <person name="Ding L."/>
            <person name="Gujja S."/>
            <person name="Magrini V."/>
            <person name="Misas E."/>
            <person name="Mitreva M."/>
            <person name="Priest M."/>
            <person name="Saif S."/>
            <person name="Whiston E.A."/>
            <person name="Young S."/>
            <person name="Zeng Q."/>
            <person name="Goldman W.E."/>
            <person name="Mardis E.R."/>
            <person name="Taylor J.W."/>
            <person name="McEwen J.G."/>
            <person name="Clay O.K."/>
            <person name="Klein B.S."/>
            <person name="Cuomo C.A."/>
        </authorList>
    </citation>
    <scope>NUCLEOTIDE SEQUENCE [LARGE SCALE GENOMIC DNA]</scope>
    <source>
        <strain evidence="2">UAMH 139</strain>
    </source>
</reference>
<dbReference type="AlphaFoldDB" id="A0A0H1BPC0"/>
<gene>
    <name evidence="1" type="ORF">EMPG_11684</name>
</gene>